<dbReference type="EMBL" id="UGNP01000001">
    <property type="protein sequence ID" value="STX10924.1"/>
    <property type="molecule type" value="Genomic_DNA"/>
</dbReference>
<evidence type="ECO:0000256" key="1">
    <source>
        <dbReference type="ARBA" id="ARBA00004651"/>
    </source>
</evidence>
<feature type="transmembrane region" description="Helical" evidence="8">
    <location>
        <begin position="15"/>
        <end position="34"/>
    </location>
</feature>
<keyword evidence="13" id="KW-1185">Reference proteome</keyword>
<dbReference type="PANTHER" id="PTHR43271:SF1">
    <property type="entry name" value="INNER MEMBRANE TRANSPORT PROTEIN YNFM"/>
    <property type="match status" value="1"/>
</dbReference>
<evidence type="ECO:0000256" key="7">
    <source>
        <dbReference type="ARBA" id="ARBA00023136"/>
    </source>
</evidence>
<reference evidence="10 12" key="1">
    <citation type="submission" date="2018-06" db="EMBL/GenBank/DDBJ databases">
        <authorList>
            <consortium name="Pathogen Informatics"/>
            <person name="Doyle S."/>
        </authorList>
    </citation>
    <scope>NUCLEOTIDE SEQUENCE [LARGE SCALE GENOMIC DNA]</scope>
    <source>
        <strain evidence="10 12">NCTC10597</strain>
    </source>
</reference>
<evidence type="ECO:0000313" key="11">
    <source>
        <dbReference type="EMBL" id="TDR42157.1"/>
    </source>
</evidence>
<dbReference type="PROSITE" id="PS50850">
    <property type="entry name" value="MFS"/>
    <property type="match status" value="1"/>
</dbReference>
<sequence>MEVLHIGSIKRGTRAFRFTTLALFAGAFSTYANLYMTQPVLPVISGTFHVSPATASLTLSLTTLALAVCMLVVGSLSEAWGRKNIMTFSMVAVAILSIAIAFAPSFESLLTLRIIQGVVFAGLPAIAMAYLGEEIEPSSLGIAMGLYISGNSIGGLAGRVIMGSVSDVFNWHIAMLTIGVLSLIVAVAFYFLLPASKNFKAEKLAFKPLVNSLFSHLKDPFLLLLFGIGFTLMGSFVTLYNYVSFLLIEPPFNLSQTVVGSIFIIYLVGTVSSTWMGKLADQFGKFPILFGGILLMTFGATITLTNNLAIILFGIALFTFGFFGSHSIASSWVSTRATHDKAQASSLYLFFYYTGSSIGGTLGGVFWMQSGWHGVITLILGSLIFGAVLTWILHMKESKQIKGGIV</sequence>
<keyword evidence="3" id="KW-0813">Transport</keyword>
<feature type="transmembrane region" description="Helical" evidence="8">
    <location>
        <begin position="310"/>
        <end position="335"/>
    </location>
</feature>
<keyword evidence="5 8" id="KW-0812">Transmembrane</keyword>
<feature type="transmembrane region" description="Helical" evidence="8">
    <location>
        <begin position="374"/>
        <end position="393"/>
    </location>
</feature>
<evidence type="ECO:0000259" key="9">
    <source>
        <dbReference type="PROSITE" id="PS50850"/>
    </source>
</evidence>
<feature type="transmembrane region" description="Helical" evidence="8">
    <location>
        <begin position="171"/>
        <end position="193"/>
    </location>
</feature>
<feature type="transmembrane region" description="Helical" evidence="8">
    <location>
        <begin position="85"/>
        <end position="104"/>
    </location>
</feature>
<dbReference type="EMBL" id="SNZG01000004">
    <property type="protein sequence ID" value="TDR42157.1"/>
    <property type="molecule type" value="Genomic_DNA"/>
</dbReference>
<comment type="caution">
    <text evidence="10">The sequence shown here is derived from an EMBL/GenBank/DDBJ whole genome shotgun (WGS) entry which is preliminary data.</text>
</comment>
<organism evidence="10 12">
    <name type="scientific">Kurthia zopfii</name>
    <dbReference type="NCBI Taxonomy" id="1650"/>
    <lineage>
        <taxon>Bacteria</taxon>
        <taxon>Bacillati</taxon>
        <taxon>Bacillota</taxon>
        <taxon>Bacilli</taxon>
        <taxon>Bacillales</taxon>
        <taxon>Caryophanaceae</taxon>
        <taxon>Kurthia</taxon>
    </lineage>
</organism>
<protein>
    <submittedName>
        <fullName evidence="10">Inner membrane transport protein ynfM</fullName>
    </submittedName>
    <submittedName>
        <fullName evidence="11">YNFM family putative membrane transporter</fullName>
    </submittedName>
</protein>
<gene>
    <name evidence="10" type="primary">ynfM</name>
    <name evidence="11" type="ORF">DFR61_10447</name>
    <name evidence="10" type="ORF">NCTC10597_02716</name>
</gene>
<dbReference type="Gene3D" id="1.20.1250.20">
    <property type="entry name" value="MFS general substrate transporter like domains"/>
    <property type="match status" value="1"/>
</dbReference>
<dbReference type="CDD" id="cd17324">
    <property type="entry name" value="MFS_NepI_like"/>
    <property type="match status" value="1"/>
</dbReference>
<dbReference type="Proteomes" id="UP000294641">
    <property type="component" value="Unassembled WGS sequence"/>
</dbReference>
<comment type="subcellular location">
    <subcellularLocation>
        <location evidence="1">Cell membrane</location>
        <topology evidence="1">Multi-pass membrane protein</topology>
    </subcellularLocation>
</comment>
<dbReference type="InterPro" id="IPR020846">
    <property type="entry name" value="MFS_dom"/>
</dbReference>
<evidence type="ECO:0000256" key="4">
    <source>
        <dbReference type="ARBA" id="ARBA00022475"/>
    </source>
</evidence>
<dbReference type="InterPro" id="IPR011701">
    <property type="entry name" value="MFS"/>
</dbReference>
<feature type="transmembrane region" description="Helical" evidence="8">
    <location>
        <begin position="286"/>
        <end position="304"/>
    </location>
</feature>
<evidence type="ECO:0000256" key="3">
    <source>
        <dbReference type="ARBA" id="ARBA00022448"/>
    </source>
</evidence>
<dbReference type="Pfam" id="PF07690">
    <property type="entry name" value="MFS_1"/>
    <property type="match status" value="1"/>
</dbReference>
<feature type="transmembrane region" description="Helical" evidence="8">
    <location>
        <begin position="110"/>
        <end position="132"/>
    </location>
</feature>
<dbReference type="Proteomes" id="UP000254330">
    <property type="component" value="Unassembled WGS sequence"/>
</dbReference>
<name>A0A8B4QE87_9BACL</name>
<dbReference type="PANTHER" id="PTHR43271">
    <property type="entry name" value="BLL2771 PROTEIN"/>
    <property type="match status" value="1"/>
</dbReference>
<feature type="transmembrane region" description="Helical" evidence="8">
    <location>
        <begin position="144"/>
        <end position="165"/>
    </location>
</feature>
<keyword evidence="7 8" id="KW-0472">Membrane</keyword>
<dbReference type="GO" id="GO:0005886">
    <property type="term" value="C:plasma membrane"/>
    <property type="evidence" value="ECO:0007669"/>
    <property type="project" value="UniProtKB-SubCell"/>
</dbReference>
<comment type="similarity">
    <text evidence="2">Belongs to the major facilitator superfamily.</text>
</comment>
<accession>A0A8B4QE87</accession>
<dbReference type="SUPFAM" id="SSF103473">
    <property type="entry name" value="MFS general substrate transporter"/>
    <property type="match status" value="1"/>
</dbReference>
<feature type="transmembrane region" description="Helical" evidence="8">
    <location>
        <begin position="254"/>
        <end position="274"/>
    </location>
</feature>
<dbReference type="InterPro" id="IPR036259">
    <property type="entry name" value="MFS_trans_sf"/>
</dbReference>
<evidence type="ECO:0000256" key="8">
    <source>
        <dbReference type="SAM" id="Phobius"/>
    </source>
</evidence>
<reference evidence="11 13" key="2">
    <citation type="submission" date="2019-03" db="EMBL/GenBank/DDBJ databases">
        <title>Genomic Encyclopedia of Type Strains, Phase IV (KMG-IV): sequencing the most valuable type-strain genomes for metagenomic binning, comparative biology and taxonomic classification.</title>
        <authorList>
            <person name="Goeker M."/>
        </authorList>
    </citation>
    <scope>NUCLEOTIDE SEQUENCE [LARGE SCALE GENOMIC DNA]</scope>
    <source>
        <strain evidence="11 13">DSM 20580</strain>
    </source>
</reference>
<evidence type="ECO:0000313" key="10">
    <source>
        <dbReference type="EMBL" id="STX10924.1"/>
    </source>
</evidence>
<dbReference type="AlphaFoldDB" id="A0A8B4QE87"/>
<feature type="transmembrane region" description="Helical" evidence="8">
    <location>
        <begin position="347"/>
        <end position="368"/>
    </location>
</feature>
<evidence type="ECO:0000256" key="6">
    <source>
        <dbReference type="ARBA" id="ARBA00022989"/>
    </source>
</evidence>
<keyword evidence="6 8" id="KW-1133">Transmembrane helix</keyword>
<evidence type="ECO:0000313" key="13">
    <source>
        <dbReference type="Proteomes" id="UP000294641"/>
    </source>
</evidence>
<evidence type="ECO:0000256" key="5">
    <source>
        <dbReference type="ARBA" id="ARBA00022692"/>
    </source>
</evidence>
<evidence type="ECO:0000256" key="2">
    <source>
        <dbReference type="ARBA" id="ARBA00008335"/>
    </source>
</evidence>
<dbReference type="GO" id="GO:0022857">
    <property type="term" value="F:transmembrane transporter activity"/>
    <property type="evidence" value="ECO:0007669"/>
    <property type="project" value="InterPro"/>
</dbReference>
<proteinExistence type="inferred from homology"/>
<feature type="transmembrane region" description="Helical" evidence="8">
    <location>
        <begin position="54"/>
        <end position="73"/>
    </location>
</feature>
<keyword evidence="4" id="KW-1003">Cell membrane</keyword>
<evidence type="ECO:0000313" key="12">
    <source>
        <dbReference type="Proteomes" id="UP000254330"/>
    </source>
</evidence>
<feature type="transmembrane region" description="Helical" evidence="8">
    <location>
        <begin position="221"/>
        <end position="242"/>
    </location>
</feature>
<feature type="domain" description="Major facilitator superfamily (MFS) profile" evidence="9">
    <location>
        <begin position="19"/>
        <end position="399"/>
    </location>
</feature>